<dbReference type="InterPro" id="IPR029032">
    <property type="entry name" value="AhpD-like"/>
</dbReference>
<evidence type="ECO:0000259" key="1">
    <source>
        <dbReference type="Pfam" id="PF02627"/>
    </source>
</evidence>
<evidence type="ECO:0000313" key="3">
    <source>
        <dbReference type="EMBL" id="CAB5005466.1"/>
    </source>
</evidence>
<dbReference type="InterPro" id="IPR003779">
    <property type="entry name" value="CMD-like"/>
</dbReference>
<reference evidence="2" key="1">
    <citation type="submission" date="2020-05" db="EMBL/GenBank/DDBJ databases">
        <authorList>
            <person name="Chiriac C."/>
            <person name="Salcher M."/>
            <person name="Ghai R."/>
            <person name="Kavagutti S V."/>
        </authorList>
    </citation>
    <scope>NUCLEOTIDE SEQUENCE</scope>
</reference>
<dbReference type="Pfam" id="PF02627">
    <property type="entry name" value="CMD"/>
    <property type="match status" value="1"/>
</dbReference>
<dbReference type="EMBL" id="CAFBOS010000128">
    <property type="protein sequence ID" value="CAB5005466.1"/>
    <property type="molecule type" value="Genomic_DNA"/>
</dbReference>
<dbReference type="PANTHER" id="PTHR34846">
    <property type="entry name" value="4-CARBOXYMUCONOLACTONE DECARBOXYLASE FAMILY PROTEIN (AFU_ORTHOLOGUE AFUA_6G11590)"/>
    <property type="match status" value="1"/>
</dbReference>
<dbReference type="PANTHER" id="PTHR34846:SF5">
    <property type="entry name" value="CARBOXYMUCONOLACTONE DECARBOXYLASE-LIKE DOMAIN-CONTAINING PROTEIN"/>
    <property type="match status" value="1"/>
</dbReference>
<dbReference type="AlphaFoldDB" id="A0A6J7AV64"/>
<protein>
    <submittedName>
        <fullName evidence="2">Unannotated protein</fullName>
    </submittedName>
</protein>
<proteinExistence type="predicted"/>
<evidence type="ECO:0000313" key="2">
    <source>
        <dbReference type="EMBL" id="CAB4836874.1"/>
    </source>
</evidence>
<dbReference type="EMBL" id="CAFABA010000253">
    <property type="protein sequence ID" value="CAB4836874.1"/>
    <property type="molecule type" value="Genomic_DNA"/>
</dbReference>
<gene>
    <name evidence="2" type="ORF">UFOPK3139_03320</name>
    <name evidence="3" type="ORF">UFOPK3967_01938</name>
</gene>
<dbReference type="Gene3D" id="1.20.1290.10">
    <property type="entry name" value="AhpD-like"/>
    <property type="match status" value="1"/>
</dbReference>
<dbReference type="SUPFAM" id="SSF69118">
    <property type="entry name" value="AhpD-like"/>
    <property type="match status" value="1"/>
</dbReference>
<name>A0A6J7AV64_9ZZZZ</name>
<accession>A0A6J7AV64</accession>
<sequence length="198" mass="22128">MRLPHLTPSDLDDDQRRLYDALTTGPRRAVHDALPAAVQMTDDEGRLQGPFNAMLMHPRLGFALQELSRQLRFEGHLSVRTREIVILTVAASEQSDFEWAAHAAIAERAGVRTEDIEAIAAELTVEFEDPRDEAAAELARCIVSHGDVDDDTYMRVQPELGDDGIFEVSTTVGIYQLIAQQLRVFRVDAPRGPWAKHT</sequence>
<feature type="domain" description="Carboxymuconolactone decarboxylase-like" evidence="1">
    <location>
        <begin position="63"/>
        <end position="139"/>
    </location>
</feature>
<organism evidence="2">
    <name type="scientific">freshwater metagenome</name>
    <dbReference type="NCBI Taxonomy" id="449393"/>
    <lineage>
        <taxon>unclassified sequences</taxon>
        <taxon>metagenomes</taxon>
        <taxon>ecological metagenomes</taxon>
    </lineage>
</organism>
<dbReference type="GO" id="GO:0051920">
    <property type="term" value="F:peroxiredoxin activity"/>
    <property type="evidence" value="ECO:0007669"/>
    <property type="project" value="InterPro"/>
</dbReference>